<accession>A0A367KSF8</accession>
<dbReference type="EMBL" id="PJQM01000491">
    <property type="protein sequence ID" value="RCI05070.1"/>
    <property type="molecule type" value="Genomic_DNA"/>
</dbReference>
<organism evidence="1 2">
    <name type="scientific">Rhizopus stolonifer</name>
    <name type="common">Rhizopus nigricans</name>
    <dbReference type="NCBI Taxonomy" id="4846"/>
    <lineage>
        <taxon>Eukaryota</taxon>
        <taxon>Fungi</taxon>
        <taxon>Fungi incertae sedis</taxon>
        <taxon>Mucoromycota</taxon>
        <taxon>Mucoromycotina</taxon>
        <taxon>Mucoromycetes</taxon>
        <taxon>Mucorales</taxon>
        <taxon>Mucorineae</taxon>
        <taxon>Rhizopodaceae</taxon>
        <taxon>Rhizopus</taxon>
    </lineage>
</organism>
<gene>
    <name evidence="1" type="ORF">CU098_013298</name>
</gene>
<reference evidence="1 2" key="1">
    <citation type="journal article" date="2018" name="G3 (Bethesda)">
        <title>Phylogenetic and Phylogenomic Definition of Rhizopus Species.</title>
        <authorList>
            <person name="Gryganskyi A.P."/>
            <person name="Golan J."/>
            <person name="Dolatabadi S."/>
            <person name="Mondo S."/>
            <person name="Robb S."/>
            <person name="Idnurm A."/>
            <person name="Muszewska A."/>
            <person name="Steczkiewicz K."/>
            <person name="Masonjones S."/>
            <person name="Liao H.L."/>
            <person name="Gajdeczka M.T."/>
            <person name="Anike F."/>
            <person name="Vuek A."/>
            <person name="Anishchenko I.M."/>
            <person name="Voigt K."/>
            <person name="de Hoog G.S."/>
            <person name="Smith M.E."/>
            <person name="Heitman J."/>
            <person name="Vilgalys R."/>
            <person name="Stajich J.E."/>
        </authorList>
    </citation>
    <scope>NUCLEOTIDE SEQUENCE [LARGE SCALE GENOMIC DNA]</scope>
    <source>
        <strain evidence="1 2">LSU 92-RS-03</strain>
    </source>
</reference>
<proteinExistence type="predicted"/>
<evidence type="ECO:0000313" key="1">
    <source>
        <dbReference type="EMBL" id="RCI05070.1"/>
    </source>
</evidence>
<evidence type="ECO:0000313" key="2">
    <source>
        <dbReference type="Proteomes" id="UP000253551"/>
    </source>
</evidence>
<dbReference type="Proteomes" id="UP000253551">
    <property type="component" value="Unassembled WGS sequence"/>
</dbReference>
<protein>
    <submittedName>
        <fullName evidence="1">Uncharacterized protein</fullName>
    </submittedName>
</protein>
<dbReference type="AlphaFoldDB" id="A0A367KSF8"/>
<comment type="caution">
    <text evidence="1">The sequence shown here is derived from an EMBL/GenBank/DDBJ whole genome shotgun (WGS) entry which is preliminary data.</text>
</comment>
<name>A0A367KSF8_RHIST</name>
<keyword evidence="2" id="KW-1185">Reference proteome</keyword>
<sequence>MDRTVYKYIIVTDSGRLLWLLANWDDTHSGHNLMFVLTQKQRQTPDFNVMNYEYICSRIVLGDNTIGLIQEQQNALLIEIIIDKKNYLYELNL</sequence>